<accession>A0ABU9SZ33</accession>
<keyword evidence="3" id="KW-1185">Reference proteome</keyword>
<dbReference type="EMBL" id="JBBMQS010000011">
    <property type="protein sequence ID" value="MEM5499125.1"/>
    <property type="molecule type" value="Genomic_DNA"/>
</dbReference>
<dbReference type="Proteomes" id="UP001461163">
    <property type="component" value="Unassembled WGS sequence"/>
</dbReference>
<gene>
    <name evidence="2" type="ORF">WNY77_17065</name>
</gene>
<reference evidence="2 3" key="1">
    <citation type="submission" date="2024-03" db="EMBL/GenBank/DDBJ databases">
        <title>Community enrichment and isolation of bacterial strains for fucoidan degradation.</title>
        <authorList>
            <person name="Sichert A."/>
        </authorList>
    </citation>
    <scope>NUCLEOTIDE SEQUENCE [LARGE SCALE GENOMIC DNA]</scope>
    <source>
        <strain evidence="2 3">AS12</strain>
    </source>
</reference>
<sequence length="494" mass="56062">MATPSDSAFTQSVNALVTKINDATQAKESLFEQAEIYFQSSQSQARTIIQLTQDVEEKRRTIDSALNEIQKNQFREFHNKAQKALNDERSKQSRLRYARLQSLNQICTEIIQLCEGTSWQETQQKSARVLATLLLTCPTEGKTVAQTHQRCKPFYKAVLSLRLLDQMLRNEQVENPYVVSRFNEASRFSKPAKAPQNLNLFQKDVAIPLISASMLQDIGMQHPEIQRLLKGSDGSQDPYRVLEKEVRVPLLIMNHEQTIDYANNGLGEGQYSEENDDSAQFKERKERFDKSETNRARLLLSMLNGAIKPKEAVGSALKAAQIYTSIVLSTKPNFNFADLPKATKVVLHSAQKGALTLTSAQSLQQVVGNFPMGFGVVFCHEKISDKAEKHYAYALVNMLNPPKANDPHCRIINSLSPEYPAGKQTVIPQQQNLYFEDAFNQFSALPEKHLDTLAQNIAEKLAQPRGKDTLPNHWSAYAYFHFKKQQNFWLQHKK</sequence>
<evidence type="ECO:0000256" key="1">
    <source>
        <dbReference type="SAM" id="MobiDB-lite"/>
    </source>
</evidence>
<feature type="compositionally biased region" description="Basic and acidic residues" evidence="1">
    <location>
        <begin position="279"/>
        <end position="289"/>
    </location>
</feature>
<proteinExistence type="predicted"/>
<dbReference type="RefSeq" id="WP_342882396.1">
    <property type="nucleotide sequence ID" value="NZ_JBBMQS010000011.1"/>
</dbReference>
<name>A0ABU9SZ33_9ALTE</name>
<feature type="region of interest" description="Disordered" evidence="1">
    <location>
        <begin position="264"/>
        <end position="289"/>
    </location>
</feature>
<comment type="caution">
    <text evidence="2">The sequence shown here is derived from an EMBL/GenBank/DDBJ whole genome shotgun (WGS) entry which is preliminary data.</text>
</comment>
<evidence type="ECO:0000313" key="2">
    <source>
        <dbReference type="EMBL" id="MEM5499125.1"/>
    </source>
</evidence>
<evidence type="ECO:0000313" key="3">
    <source>
        <dbReference type="Proteomes" id="UP001461163"/>
    </source>
</evidence>
<protein>
    <submittedName>
        <fullName evidence="2">Uncharacterized protein</fullName>
    </submittedName>
</protein>
<organism evidence="2 3">
    <name type="scientific">Paraglaciecola mesophila</name>
    <dbReference type="NCBI Taxonomy" id="197222"/>
    <lineage>
        <taxon>Bacteria</taxon>
        <taxon>Pseudomonadati</taxon>
        <taxon>Pseudomonadota</taxon>
        <taxon>Gammaproteobacteria</taxon>
        <taxon>Alteromonadales</taxon>
        <taxon>Alteromonadaceae</taxon>
        <taxon>Paraglaciecola</taxon>
    </lineage>
</organism>